<dbReference type="PRINTS" id="PR00344">
    <property type="entry name" value="BCTRLSENSOR"/>
</dbReference>
<keyword evidence="6" id="KW-0902">Two-component regulatory system</keyword>
<gene>
    <name evidence="9" type="ORF">I6J59_13010</name>
</gene>
<keyword evidence="4" id="KW-0808">Transferase</keyword>
<dbReference type="InterPro" id="IPR005467">
    <property type="entry name" value="His_kinase_dom"/>
</dbReference>
<dbReference type="GO" id="GO:0016301">
    <property type="term" value="F:kinase activity"/>
    <property type="evidence" value="ECO:0007669"/>
    <property type="project" value="UniProtKB-KW"/>
</dbReference>
<keyword evidence="5 9" id="KW-0418">Kinase</keyword>
<sequence>MRILEKIKENTCHSELFISVIIIVLIISALVYIVNVLFVSEKCFIKNELSQQAIGAVCCWNELKLMKPDGKVRAHSYNESKREVHIYIEDQEHIFEIDSLVDVREVNMRVDCDLNLRDPISLDTLERLVEARLSEETLKIPVVYRLVDSLGNTRKVYPKGNTRYMDMEEAECLKLGFISGEKIQILFDYSWKDFYMKFWWRVLGLVVGGNVVIILIINFVMQIRKHRRMKMLQERVFRQRLHDLGNPISVIEIVLHSIYEENPDVFKKENERRWFETGVNTAVMVKQEIAETLNMAVMLYTKRVEWEEMNLQEELNKLASEFKLANRGKKEVNIGVNVLPGQFKLSKQLVYAIRNLVDNAVKYSGDVAEVTITVYRERKYLIITVADRGKGIAEKDLPYIFEEYWRVGKEKKTTGYGLGLASVRKIVRRHGGKVFVVSSLGSGTKFTIKIHDHGKKNKAFVCRGSIGNA</sequence>
<feature type="transmembrane region" description="Helical" evidence="7">
    <location>
        <begin position="16"/>
        <end position="39"/>
    </location>
</feature>
<evidence type="ECO:0000256" key="1">
    <source>
        <dbReference type="ARBA" id="ARBA00000085"/>
    </source>
</evidence>
<dbReference type="SUPFAM" id="SSF55874">
    <property type="entry name" value="ATPase domain of HSP90 chaperone/DNA topoisomerase II/histidine kinase"/>
    <property type="match status" value="1"/>
</dbReference>
<keyword evidence="3" id="KW-0597">Phosphoprotein</keyword>
<dbReference type="EC" id="2.7.13.3" evidence="2"/>
<evidence type="ECO:0000256" key="6">
    <source>
        <dbReference type="ARBA" id="ARBA00023012"/>
    </source>
</evidence>
<evidence type="ECO:0000259" key="8">
    <source>
        <dbReference type="PROSITE" id="PS50109"/>
    </source>
</evidence>
<dbReference type="InterPro" id="IPR050351">
    <property type="entry name" value="BphY/WalK/GraS-like"/>
</dbReference>
<accession>A0ABX7H1I1</accession>
<feature type="domain" description="Histidine kinase" evidence="8">
    <location>
        <begin position="239"/>
        <end position="454"/>
    </location>
</feature>
<keyword evidence="7" id="KW-1133">Transmembrane helix</keyword>
<dbReference type="PROSITE" id="PS50109">
    <property type="entry name" value="HIS_KIN"/>
    <property type="match status" value="1"/>
</dbReference>
<dbReference type="RefSeq" id="WP_027202604.1">
    <property type="nucleotide sequence ID" value="NZ_CAJKXH010000030.1"/>
</dbReference>
<dbReference type="InterPro" id="IPR036890">
    <property type="entry name" value="HATPase_C_sf"/>
</dbReference>
<dbReference type="SMART" id="SM00387">
    <property type="entry name" value="HATPase_c"/>
    <property type="match status" value="1"/>
</dbReference>
<name>A0ABX7H1I1_9BACT</name>
<keyword evidence="10" id="KW-1185">Reference proteome</keyword>
<evidence type="ECO:0000313" key="9">
    <source>
        <dbReference type="EMBL" id="QRO48853.1"/>
    </source>
</evidence>
<evidence type="ECO:0000313" key="10">
    <source>
        <dbReference type="Proteomes" id="UP000654720"/>
    </source>
</evidence>
<dbReference type="CDD" id="cd00075">
    <property type="entry name" value="HATPase"/>
    <property type="match status" value="1"/>
</dbReference>
<dbReference type="PANTHER" id="PTHR45453">
    <property type="entry name" value="PHOSPHATE REGULON SENSOR PROTEIN PHOR"/>
    <property type="match status" value="1"/>
</dbReference>
<keyword evidence="7" id="KW-0472">Membrane</keyword>
<dbReference type="EMBL" id="CP069450">
    <property type="protein sequence ID" value="QRO48853.1"/>
    <property type="molecule type" value="Genomic_DNA"/>
</dbReference>
<evidence type="ECO:0000256" key="4">
    <source>
        <dbReference type="ARBA" id="ARBA00022679"/>
    </source>
</evidence>
<feature type="transmembrane region" description="Helical" evidence="7">
    <location>
        <begin position="198"/>
        <end position="221"/>
    </location>
</feature>
<organism evidence="9 10">
    <name type="scientific">Butyricimonas virosa</name>
    <dbReference type="NCBI Taxonomy" id="544645"/>
    <lineage>
        <taxon>Bacteria</taxon>
        <taxon>Pseudomonadati</taxon>
        <taxon>Bacteroidota</taxon>
        <taxon>Bacteroidia</taxon>
        <taxon>Bacteroidales</taxon>
        <taxon>Odoribacteraceae</taxon>
        <taxon>Butyricimonas</taxon>
    </lineage>
</organism>
<evidence type="ECO:0000256" key="5">
    <source>
        <dbReference type="ARBA" id="ARBA00022777"/>
    </source>
</evidence>
<dbReference type="Proteomes" id="UP000654720">
    <property type="component" value="Chromosome"/>
</dbReference>
<evidence type="ECO:0000256" key="2">
    <source>
        <dbReference type="ARBA" id="ARBA00012438"/>
    </source>
</evidence>
<evidence type="ECO:0000256" key="7">
    <source>
        <dbReference type="SAM" id="Phobius"/>
    </source>
</evidence>
<comment type="catalytic activity">
    <reaction evidence="1">
        <text>ATP + protein L-histidine = ADP + protein N-phospho-L-histidine.</text>
        <dbReference type="EC" id="2.7.13.3"/>
    </reaction>
</comment>
<proteinExistence type="predicted"/>
<keyword evidence="7" id="KW-0812">Transmembrane</keyword>
<evidence type="ECO:0000256" key="3">
    <source>
        <dbReference type="ARBA" id="ARBA00022553"/>
    </source>
</evidence>
<dbReference type="Gene3D" id="3.30.565.10">
    <property type="entry name" value="Histidine kinase-like ATPase, C-terminal domain"/>
    <property type="match status" value="1"/>
</dbReference>
<dbReference type="InterPro" id="IPR003594">
    <property type="entry name" value="HATPase_dom"/>
</dbReference>
<dbReference type="GeneID" id="93098523"/>
<protein>
    <recommendedName>
        <fullName evidence="2">histidine kinase</fullName>
        <ecNumber evidence="2">2.7.13.3</ecNumber>
    </recommendedName>
</protein>
<dbReference type="PANTHER" id="PTHR45453:SF1">
    <property type="entry name" value="PHOSPHATE REGULON SENSOR PROTEIN PHOR"/>
    <property type="match status" value="1"/>
</dbReference>
<dbReference type="InterPro" id="IPR004358">
    <property type="entry name" value="Sig_transdc_His_kin-like_C"/>
</dbReference>
<reference evidence="9 10" key="1">
    <citation type="submission" date="2021-02" db="EMBL/GenBank/DDBJ databases">
        <title>FDA dAtabase for Regulatory Grade micrObial Sequences (FDA-ARGOS): Supporting development and validation of Infectious Disease Dx tests.</title>
        <authorList>
            <person name="Carlson P."/>
            <person name="Fischbach M."/>
            <person name="Hastie J."/>
            <person name="Bilen M."/>
            <person name="Cheng A."/>
            <person name="Tallon L."/>
            <person name="Sadzewicz L."/>
            <person name="Zhao X."/>
            <person name="Boylan J."/>
            <person name="Ott S."/>
            <person name="Bowen H."/>
            <person name="Vavikolanu K."/>
            <person name="Mehta A."/>
            <person name="Aluvathingal J."/>
            <person name="Nadendla S."/>
            <person name="Yan Y."/>
            <person name="Sichtig H."/>
        </authorList>
    </citation>
    <scope>NUCLEOTIDE SEQUENCE [LARGE SCALE GENOMIC DNA]</scope>
    <source>
        <strain evidence="9 10">FDAARGOS_1229</strain>
    </source>
</reference>
<dbReference type="Pfam" id="PF02518">
    <property type="entry name" value="HATPase_c"/>
    <property type="match status" value="1"/>
</dbReference>